<proteinExistence type="predicted"/>
<evidence type="ECO:0000313" key="1">
    <source>
        <dbReference type="EMBL" id="JAC58827.1"/>
    </source>
</evidence>
<dbReference type="AlphaFoldDB" id="A0A034WWV9"/>
<reference evidence="1" key="1">
    <citation type="journal article" date="2014" name="BMC Genomics">
        <title>Characterizing the developmental transcriptome of the oriental fruit fly, Bactrocera dorsalis (Diptera: Tephritidae) through comparative genomic analysis with Drosophila melanogaster utilizing modENCODE datasets.</title>
        <authorList>
            <person name="Geib S.M."/>
            <person name="Calla B."/>
            <person name="Hall B."/>
            <person name="Hou S."/>
            <person name="Manoukis N.C."/>
        </authorList>
    </citation>
    <scope>NUCLEOTIDE SEQUENCE</scope>
    <source>
        <strain evidence="1">Punador</strain>
    </source>
</reference>
<protein>
    <submittedName>
        <fullName evidence="1">Uncharacterized protein</fullName>
    </submittedName>
</protein>
<name>A0A034WWV9_BACDO</name>
<accession>A0A034WWV9</accession>
<feature type="non-terminal residue" evidence="1">
    <location>
        <position position="1"/>
    </location>
</feature>
<sequence>VFFSSRQPVSHTRALNAVSEKRVCLFLDVHMYIQVVHIQLISGINATMQLHIRISCSVEHNFVFNVKCRKLVTHAPLVSSLFEWLCTFARLELDKFIKIQCTQPEMYIHMYEEASATISYRCVDTYVCVYIR</sequence>
<organism evidence="1">
    <name type="scientific">Bactrocera dorsalis</name>
    <name type="common">Oriental fruit fly</name>
    <name type="synonym">Dacus dorsalis</name>
    <dbReference type="NCBI Taxonomy" id="27457"/>
    <lineage>
        <taxon>Eukaryota</taxon>
        <taxon>Metazoa</taxon>
        <taxon>Ecdysozoa</taxon>
        <taxon>Arthropoda</taxon>
        <taxon>Hexapoda</taxon>
        <taxon>Insecta</taxon>
        <taxon>Pterygota</taxon>
        <taxon>Neoptera</taxon>
        <taxon>Endopterygota</taxon>
        <taxon>Diptera</taxon>
        <taxon>Brachycera</taxon>
        <taxon>Muscomorpha</taxon>
        <taxon>Tephritoidea</taxon>
        <taxon>Tephritidae</taxon>
        <taxon>Bactrocera</taxon>
        <taxon>Bactrocera</taxon>
    </lineage>
</organism>
<feature type="non-terminal residue" evidence="1">
    <location>
        <position position="132"/>
    </location>
</feature>
<dbReference type="EMBL" id="GAKP01000125">
    <property type="protein sequence ID" value="JAC58827.1"/>
    <property type="molecule type" value="Transcribed_RNA"/>
</dbReference>